<dbReference type="InterPro" id="IPR036397">
    <property type="entry name" value="RNaseH_sf"/>
</dbReference>
<reference evidence="3 4" key="1">
    <citation type="submission" date="2016-03" db="EMBL/GenBank/DDBJ databases">
        <title>EvidentialGene: Evidence-directed Construction of Genes on Genomes.</title>
        <authorList>
            <person name="Gilbert D.G."/>
            <person name="Choi J.-H."/>
            <person name="Mockaitis K."/>
            <person name="Colbourne J."/>
            <person name="Pfrender M."/>
        </authorList>
    </citation>
    <scope>NUCLEOTIDE SEQUENCE [LARGE SCALE GENOMIC DNA]</scope>
    <source>
        <strain evidence="3 4">Xinb3</strain>
        <tissue evidence="3">Complete organism</tissue>
    </source>
</reference>
<comment type="caution">
    <text evidence="3">The sequence shown here is derived from an EMBL/GenBank/DDBJ whole genome shotgun (WGS) entry which is preliminary data.</text>
</comment>
<sequence length="338" mass="37475">MQRYSFVTLWVPGKQNMDADALSRAPVDQASAGDELGEGLPSFSTKIALLSLTGLDVPTEDASIDPVLEKIKRAAAANPVMRKLRRTFSHRRVRRHDCLRTQSCDPAIGSRLHLTNLVQMHQGTTKTRQRARMSVYWPNIGNDIINATKNCEVCTKHLPSLPPEPFKSRPTPTRPFEQIHADLGEINGRHFLVLVDSFSVCPHVVAFRDKSTTAQQVVEHTRIFFLNAGAPLTFWSDNGPQFGAAEFRSFLADWGITALTSSSHYAQSNGRAESEINTMKSLIHGSWTSGAFNAAKFDKSILLFRNAPRSGGASPANLIFNRPVRDCLPAHRRSFAPE</sequence>
<dbReference type="EMBL" id="LRGB01000767">
    <property type="protein sequence ID" value="KZS16053.1"/>
    <property type="molecule type" value="Genomic_DNA"/>
</dbReference>
<dbReference type="OrthoDB" id="6366141at2759"/>
<dbReference type="AlphaFoldDB" id="A0A164Z7V9"/>
<accession>A0A164Z7V9</accession>
<gene>
    <name evidence="3" type="ORF">APZ42_018266</name>
</gene>
<dbReference type="PANTHER" id="PTHR37984">
    <property type="entry name" value="PROTEIN CBG26694"/>
    <property type="match status" value="1"/>
</dbReference>
<dbReference type="GO" id="GO:0015074">
    <property type="term" value="P:DNA integration"/>
    <property type="evidence" value="ECO:0007669"/>
    <property type="project" value="InterPro"/>
</dbReference>
<dbReference type="Pfam" id="PF00665">
    <property type="entry name" value="rve"/>
    <property type="match status" value="1"/>
</dbReference>
<proteinExistence type="predicted"/>
<dbReference type="Gene3D" id="1.10.340.70">
    <property type="match status" value="1"/>
</dbReference>
<dbReference type="STRING" id="35525.A0A164Z7V9"/>
<dbReference type="PROSITE" id="PS50994">
    <property type="entry name" value="INTEGRASE"/>
    <property type="match status" value="1"/>
</dbReference>
<dbReference type="Gene3D" id="3.30.420.10">
    <property type="entry name" value="Ribonuclease H-like superfamily/Ribonuclease H"/>
    <property type="match status" value="1"/>
</dbReference>
<dbReference type="SUPFAM" id="SSF53098">
    <property type="entry name" value="Ribonuclease H-like"/>
    <property type="match status" value="1"/>
</dbReference>
<protein>
    <recommendedName>
        <fullName evidence="1">RNA-directed DNA polymerase</fullName>
        <ecNumber evidence="1">2.7.7.49</ecNumber>
    </recommendedName>
</protein>
<dbReference type="InterPro" id="IPR001584">
    <property type="entry name" value="Integrase_cat-core"/>
</dbReference>
<feature type="domain" description="Integrase catalytic" evidence="2">
    <location>
        <begin position="171"/>
        <end position="323"/>
    </location>
</feature>
<keyword evidence="4" id="KW-1185">Reference proteome</keyword>
<dbReference type="GO" id="GO:0003964">
    <property type="term" value="F:RNA-directed DNA polymerase activity"/>
    <property type="evidence" value="ECO:0007669"/>
    <property type="project" value="UniProtKB-EC"/>
</dbReference>
<name>A0A164Z7V9_9CRUS</name>
<dbReference type="InterPro" id="IPR050951">
    <property type="entry name" value="Retrovirus_Pol_polyprotein"/>
</dbReference>
<evidence type="ECO:0000313" key="4">
    <source>
        <dbReference type="Proteomes" id="UP000076858"/>
    </source>
</evidence>
<dbReference type="InterPro" id="IPR041588">
    <property type="entry name" value="Integrase_H2C2"/>
</dbReference>
<dbReference type="GO" id="GO:0003676">
    <property type="term" value="F:nucleic acid binding"/>
    <property type="evidence" value="ECO:0007669"/>
    <property type="project" value="InterPro"/>
</dbReference>
<evidence type="ECO:0000259" key="2">
    <source>
        <dbReference type="PROSITE" id="PS50994"/>
    </source>
</evidence>
<dbReference type="Proteomes" id="UP000076858">
    <property type="component" value="Unassembled WGS sequence"/>
</dbReference>
<evidence type="ECO:0000256" key="1">
    <source>
        <dbReference type="ARBA" id="ARBA00012493"/>
    </source>
</evidence>
<organism evidence="3 4">
    <name type="scientific">Daphnia magna</name>
    <dbReference type="NCBI Taxonomy" id="35525"/>
    <lineage>
        <taxon>Eukaryota</taxon>
        <taxon>Metazoa</taxon>
        <taxon>Ecdysozoa</taxon>
        <taxon>Arthropoda</taxon>
        <taxon>Crustacea</taxon>
        <taxon>Branchiopoda</taxon>
        <taxon>Diplostraca</taxon>
        <taxon>Cladocera</taxon>
        <taxon>Anomopoda</taxon>
        <taxon>Daphniidae</taxon>
        <taxon>Daphnia</taxon>
    </lineage>
</organism>
<dbReference type="InterPro" id="IPR012337">
    <property type="entry name" value="RNaseH-like_sf"/>
</dbReference>
<dbReference type="EC" id="2.7.7.49" evidence="1"/>
<dbReference type="Pfam" id="PF17921">
    <property type="entry name" value="Integrase_H2C2"/>
    <property type="match status" value="1"/>
</dbReference>
<evidence type="ECO:0000313" key="3">
    <source>
        <dbReference type="EMBL" id="KZS16053.1"/>
    </source>
</evidence>
<dbReference type="PANTHER" id="PTHR37984:SF5">
    <property type="entry name" value="PROTEIN NYNRIN-LIKE"/>
    <property type="match status" value="1"/>
</dbReference>